<dbReference type="SUPFAM" id="SSF52218">
    <property type="entry name" value="Flavoproteins"/>
    <property type="match status" value="1"/>
</dbReference>
<evidence type="ECO:0000256" key="12">
    <source>
        <dbReference type="PIRSR" id="PIRSR000207-1"/>
    </source>
</evidence>
<dbReference type="PROSITE" id="PS50902">
    <property type="entry name" value="FLAVODOXIN_LIKE"/>
    <property type="match status" value="1"/>
</dbReference>
<feature type="binding site" evidence="12">
    <location>
        <position position="353"/>
    </location>
    <ligand>
        <name>FAD</name>
        <dbReference type="ChEBI" id="CHEBI:57692"/>
    </ligand>
</feature>
<dbReference type="OrthoDB" id="9816402at2"/>
<comment type="catalytic activity">
    <reaction evidence="10 11">
        <text>hydrogen sulfide + 3 NADP(+) + 3 H2O = sulfite + 3 NADPH + 4 H(+)</text>
        <dbReference type="Rhea" id="RHEA:13801"/>
        <dbReference type="ChEBI" id="CHEBI:15377"/>
        <dbReference type="ChEBI" id="CHEBI:15378"/>
        <dbReference type="ChEBI" id="CHEBI:17359"/>
        <dbReference type="ChEBI" id="CHEBI:29919"/>
        <dbReference type="ChEBI" id="CHEBI:57783"/>
        <dbReference type="ChEBI" id="CHEBI:58349"/>
        <dbReference type="EC" id="1.8.1.2"/>
    </reaction>
</comment>
<feature type="binding site" evidence="12">
    <location>
        <begin position="417"/>
        <end position="420"/>
    </location>
    <ligand>
        <name>FAD</name>
        <dbReference type="ChEBI" id="CHEBI:57692"/>
    </ligand>
</feature>
<evidence type="ECO:0000256" key="3">
    <source>
        <dbReference type="ARBA" id="ARBA00022630"/>
    </source>
</evidence>
<gene>
    <name evidence="15" type="ordered locus">Q7C_374</name>
</gene>
<feature type="binding site" evidence="12">
    <location>
        <begin position="152"/>
        <end position="161"/>
    </location>
    <ligand>
        <name>FMN</name>
        <dbReference type="ChEBI" id="CHEBI:58210"/>
    </ligand>
</feature>
<keyword evidence="1 11" id="KW-0813">Transport</keyword>
<evidence type="ECO:0000256" key="8">
    <source>
        <dbReference type="ARBA" id="ARBA00023002"/>
    </source>
</evidence>
<dbReference type="Pfam" id="PF00258">
    <property type="entry name" value="Flavodoxin_1"/>
    <property type="match status" value="1"/>
</dbReference>
<feature type="binding site" evidence="12">
    <location>
        <position position="319"/>
    </location>
    <ligand>
        <name>FAD</name>
        <dbReference type="ChEBI" id="CHEBI:57692"/>
    </ligand>
</feature>
<dbReference type="InterPro" id="IPR001433">
    <property type="entry name" value="OxRdtase_FAD/NAD-bd"/>
</dbReference>
<feature type="domain" description="Flavodoxin-like" evidence="13">
    <location>
        <begin position="63"/>
        <end position="201"/>
    </location>
</feature>
<dbReference type="InterPro" id="IPR017938">
    <property type="entry name" value="Riboflavin_synthase-like_b-brl"/>
</dbReference>
<protein>
    <recommendedName>
        <fullName evidence="11">Sulfite reductase [NADPH] flavoprotein alpha-component</fullName>
        <shortName evidence="11">SiR-FP</shortName>
        <ecNumber evidence="11">1.8.1.2</ecNumber>
    </recommendedName>
</protein>
<dbReference type="PANTHER" id="PTHR19384">
    <property type="entry name" value="NITRIC OXIDE SYNTHASE-RELATED"/>
    <property type="match status" value="1"/>
</dbReference>
<dbReference type="GO" id="GO:0010181">
    <property type="term" value="F:FMN binding"/>
    <property type="evidence" value="ECO:0007669"/>
    <property type="project" value="InterPro"/>
</dbReference>
<dbReference type="InterPro" id="IPR001709">
    <property type="entry name" value="Flavoprot_Pyr_Nucl_cyt_Rdtase"/>
</dbReference>
<keyword evidence="6 11" id="KW-0521">NADP</keyword>
<feature type="binding site" evidence="12">
    <location>
        <position position="597"/>
    </location>
    <ligand>
        <name>FAD</name>
        <dbReference type="ChEBI" id="CHEBI:57692"/>
    </ligand>
</feature>
<evidence type="ECO:0000256" key="10">
    <source>
        <dbReference type="ARBA" id="ARBA00052219"/>
    </source>
</evidence>
<keyword evidence="2 11" id="KW-0028">Amino-acid biosynthesis</keyword>
<evidence type="ECO:0000256" key="11">
    <source>
        <dbReference type="PIRNR" id="PIRNR000207"/>
    </source>
</evidence>
<dbReference type="PRINTS" id="PR00371">
    <property type="entry name" value="FPNCR"/>
</dbReference>
<dbReference type="InterPro" id="IPR023173">
    <property type="entry name" value="NADPH_Cyt_P450_Rdtase_alpha"/>
</dbReference>
<dbReference type="Gene3D" id="1.20.990.10">
    <property type="entry name" value="NADPH-cytochrome p450 Reductase, Chain A, domain 3"/>
    <property type="match status" value="1"/>
</dbReference>
<dbReference type="Pfam" id="PF00667">
    <property type="entry name" value="FAD_binding_1"/>
    <property type="match status" value="1"/>
</dbReference>
<dbReference type="RefSeq" id="WP_014702999.1">
    <property type="nucleotide sequence ID" value="NC_017856.1"/>
</dbReference>
<feature type="binding site" evidence="12">
    <location>
        <begin position="402"/>
        <end position="404"/>
    </location>
    <ligand>
        <name>FAD</name>
        <dbReference type="ChEBI" id="CHEBI:57692"/>
    </ligand>
</feature>
<evidence type="ECO:0000256" key="7">
    <source>
        <dbReference type="ARBA" id="ARBA00022982"/>
    </source>
</evidence>
<feature type="binding site" evidence="12">
    <location>
        <begin position="69"/>
        <end position="74"/>
    </location>
    <ligand>
        <name>FMN</name>
        <dbReference type="ChEBI" id="CHEBI:58210"/>
    </ligand>
</feature>
<dbReference type="SUPFAM" id="SSF63380">
    <property type="entry name" value="Riboflavin synthase domain-like"/>
    <property type="match status" value="1"/>
</dbReference>
<dbReference type="FunFam" id="3.40.50.80:FF:000001">
    <property type="entry name" value="NADPH--cytochrome P450 reductase 1"/>
    <property type="match status" value="1"/>
</dbReference>
<dbReference type="SUPFAM" id="SSF52343">
    <property type="entry name" value="Ferredoxin reductase-like, C-terminal NADP-linked domain"/>
    <property type="match status" value="1"/>
</dbReference>
<evidence type="ECO:0000256" key="4">
    <source>
        <dbReference type="ARBA" id="ARBA00022643"/>
    </source>
</evidence>
<dbReference type="UniPathway" id="UPA00140">
    <property type="reaction ID" value="UER00207"/>
</dbReference>
<feature type="binding site" evidence="12">
    <location>
        <position position="559"/>
    </location>
    <ligand>
        <name>NADP(+)</name>
        <dbReference type="ChEBI" id="CHEBI:58349"/>
    </ligand>
</feature>
<dbReference type="PANTHER" id="PTHR19384:SF128">
    <property type="entry name" value="NADPH OXIDOREDUCTASE A"/>
    <property type="match status" value="1"/>
</dbReference>
<evidence type="ECO:0000256" key="2">
    <source>
        <dbReference type="ARBA" id="ARBA00022605"/>
    </source>
</evidence>
<dbReference type="STRING" id="754477.Q7C_374"/>
<dbReference type="HOGENOM" id="CLU_001570_17_7_6"/>
<keyword evidence="16" id="KW-1185">Reference proteome</keyword>
<comment type="cofactor">
    <cofactor evidence="11 12">
        <name>FMN</name>
        <dbReference type="ChEBI" id="CHEBI:58210"/>
    </cofactor>
    <text evidence="11 12">Binds 1 FMN per subunit.</text>
</comment>
<evidence type="ECO:0000256" key="1">
    <source>
        <dbReference type="ARBA" id="ARBA00022448"/>
    </source>
</evidence>
<feature type="binding site" evidence="12">
    <location>
        <position position="408"/>
    </location>
    <ligand>
        <name>FAD</name>
        <dbReference type="ChEBI" id="CHEBI:57692"/>
    </ligand>
</feature>
<dbReference type="Gene3D" id="3.40.50.360">
    <property type="match status" value="1"/>
</dbReference>
<dbReference type="NCBIfam" id="TIGR01931">
    <property type="entry name" value="cysJ"/>
    <property type="match status" value="1"/>
</dbReference>
<dbReference type="Proteomes" id="UP000009145">
    <property type="component" value="Chromosome"/>
</dbReference>
<reference evidence="15 16" key="1">
    <citation type="journal article" date="2012" name="J. Bacteriol.">
        <title>Complete genome sequences of Methylophaga sp. strain JAM1 and Methylophaga sp. strain JAM7.</title>
        <authorList>
            <person name="Villeneuve C."/>
            <person name="Martineau C."/>
            <person name="Mauffrey F."/>
            <person name="Villemur R."/>
        </authorList>
    </citation>
    <scope>NUCLEOTIDE SEQUENCE [LARGE SCALE GENOMIC DNA]</scope>
    <source>
        <strain evidence="15 16">JAM7</strain>
    </source>
</reference>
<proteinExistence type="predicted"/>
<evidence type="ECO:0000313" key="16">
    <source>
        <dbReference type="Proteomes" id="UP000009145"/>
    </source>
</evidence>
<comment type="function">
    <text evidence="11">Component of the sulfite reductase complex that catalyzes the 6-electron reduction of sulfite to sulfide. This is one of several activities required for the biosynthesis of L-cysteine from sulfate. The flavoprotein component catalyzes the electron flow from NADPH -&gt; FAD -&gt; FMN to the hemoprotein component.</text>
</comment>
<evidence type="ECO:0000256" key="9">
    <source>
        <dbReference type="ARBA" id="ARBA00023192"/>
    </source>
</evidence>
<dbReference type="InterPro" id="IPR008254">
    <property type="entry name" value="Flavodoxin/NO_synth"/>
</dbReference>
<dbReference type="Gene3D" id="3.40.50.80">
    <property type="entry name" value="Nucleotide-binding domain of ferredoxin-NADP reductase (FNR) module"/>
    <property type="match status" value="1"/>
</dbReference>
<dbReference type="GO" id="GO:0070814">
    <property type="term" value="P:hydrogen sulfide biosynthetic process"/>
    <property type="evidence" value="ECO:0007669"/>
    <property type="project" value="UniProtKB-UniPathway"/>
</dbReference>
<dbReference type="PROSITE" id="PS51384">
    <property type="entry name" value="FAD_FR"/>
    <property type="match status" value="1"/>
</dbReference>
<keyword evidence="5 11" id="KW-0274">FAD</keyword>
<dbReference type="Pfam" id="PF00175">
    <property type="entry name" value="NAD_binding_1"/>
    <property type="match status" value="1"/>
</dbReference>
<dbReference type="NCBIfam" id="NF004859">
    <property type="entry name" value="PRK06214.1"/>
    <property type="match status" value="1"/>
</dbReference>
<keyword evidence="7 11" id="KW-0249">Electron transport</keyword>
<evidence type="ECO:0000313" key="15">
    <source>
        <dbReference type="EMBL" id="AFJ01549.1"/>
    </source>
</evidence>
<dbReference type="CDD" id="cd06199">
    <property type="entry name" value="SiR"/>
    <property type="match status" value="1"/>
</dbReference>
<feature type="domain" description="FAD-binding FR-type" evidence="14">
    <location>
        <begin position="231"/>
        <end position="446"/>
    </location>
</feature>
<dbReference type="InterPro" id="IPR039261">
    <property type="entry name" value="FNR_nucleotide-bd"/>
</dbReference>
<keyword evidence="4 11" id="KW-0288">FMN</keyword>
<dbReference type="InterPro" id="IPR010199">
    <property type="entry name" value="CysJ"/>
</dbReference>
<comment type="pathway">
    <text evidence="11">Sulfur metabolism; hydrogen sulfide biosynthesis; hydrogen sulfide from sulfite (NADPH route): step 1/1.</text>
</comment>
<comment type="cofactor">
    <cofactor evidence="11 12">
        <name>FAD</name>
        <dbReference type="ChEBI" id="CHEBI:57692"/>
    </cofactor>
    <text evidence="11 12">Binds 1 FAD per subunit.</text>
</comment>
<keyword evidence="9 11" id="KW-0198">Cysteine biosynthesis</keyword>
<comment type="subunit">
    <text evidence="11">Alpha(8)-beta(8). The alpha component is a flavoprotein, the beta component is a hemoprotein.</text>
</comment>
<dbReference type="PRINTS" id="PR00369">
    <property type="entry name" value="FLAVODOXIN"/>
</dbReference>
<dbReference type="Gene3D" id="2.40.30.10">
    <property type="entry name" value="Translation factors"/>
    <property type="match status" value="1"/>
</dbReference>
<dbReference type="GO" id="GO:0005829">
    <property type="term" value="C:cytosol"/>
    <property type="evidence" value="ECO:0007669"/>
    <property type="project" value="TreeGrafter"/>
</dbReference>
<name>I1YF56_METFJ</name>
<dbReference type="InterPro" id="IPR029039">
    <property type="entry name" value="Flavoprotein-like_sf"/>
</dbReference>
<dbReference type="AlphaFoldDB" id="I1YF56"/>
<keyword evidence="3 11" id="KW-0285">Flavoprotein</keyword>
<dbReference type="GO" id="GO:0050660">
    <property type="term" value="F:flavin adenine dinucleotide binding"/>
    <property type="evidence" value="ECO:0007669"/>
    <property type="project" value="InterPro"/>
</dbReference>
<dbReference type="InterPro" id="IPR017927">
    <property type="entry name" value="FAD-bd_FR_type"/>
</dbReference>
<dbReference type="eggNOG" id="COG0369">
    <property type="taxonomic scope" value="Bacteria"/>
</dbReference>
<dbReference type="PATRIC" id="fig|754477.3.peg.369"/>
<evidence type="ECO:0000256" key="6">
    <source>
        <dbReference type="ARBA" id="ARBA00022857"/>
    </source>
</evidence>
<dbReference type="PIRSF" id="PIRSF000207">
    <property type="entry name" value="SiR-FP_CysJ"/>
    <property type="match status" value="1"/>
</dbReference>
<feature type="binding site" evidence="12">
    <location>
        <begin position="116"/>
        <end position="119"/>
    </location>
    <ligand>
        <name>FMN</name>
        <dbReference type="ChEBI" id="CHEBI:58210"/>
    </ligand>
</feature>
<feature type="binding site" evidence="12">
    <location>
        <begin position="517"/>
        <end position="518"/>
    </location>
    <ligand>
        <name>NADP(+)</name>
        <dbReference type="ChEBI" id="CHEBI:58349"/>
    </ligand>
</feature>
<dbReference type="InterPro" id="IPR001094">
    <property type="entry name" value="Flavdoxin-like"/>
</dbReference>
<feature type="binding site" evidence="12">
    <location>
        <begin position="384"/>
        <end position="387"/>
    </location>
    <ligand>
        <name>FAD</name>
        <dbReference type="ChEBI" id="CHEBI:57692"/>
    </ligand>
</feature>
<dbReference type="GO" id="GO:0019344">
    <property type="term" value="P:cysteine biosynthetic process"/>
    <property type="evidence" value="ECO:0007669"/>
    <property type="project" value="UniProtKB-KW"/>
</dbReference>
<dbReference type="EC" id="1.8.1.2" evidence="11"/>
<sequence>MNFQVPNAPLTDQQLQQLNALLGGLEGWQVDWLAGYLAGWRAAQNGTAAAITPALPSQTAVKLTIMFGSQTGNAEGLAERLLEKAKTQGIDATLVDMGAYKLRQLKSETHLALITSTHGEGDPPDNAMDLYEFLNGKKAPKLNDLKYSVLSLGDSSYEYFCQTGIDFDKRLSELGAKAIIDRVDCDVDYDDLADKWIEDFLNSIETTAPAAAASAPATLASAGTTSAYDRKNPFMAPMLTNQLLNGKGSNKETRHIEISLEESGLQYKPGDALGVYAQNDPALVAALITALKLDAEQVIRVDDDNVSVDEALTRHREITVLTKPLLEKWAELSGNATLQKLLEDKTETNNWIAGRDVLDLVQAYPIAELDAETFISVLRKMPPRLYSIASSQAAVEDEVHLTIAVVRYNAHGRDRGGVASTWFADRLDEDATVPVYIDGNKNFKLPDNDDVPVIMIGPGTGVAPFRSFMQEREAREATGRNWLFFGDQHFLTDFLYQTEWQDWHQSGLLTKIDVAFSRDGDQKVYVQHKLRDKSEEVWRWLEEGAHIYVCGDATYMAPDVNEALLDIICQHGDQNREQATEYLRQMTRDKRYQRDVY</sequence>
<evidence type="ECO:0000256" key="5">
    <source>
        <dbReference type="ARBA" id="ARBA00022827"/>
    </source>
</evidence>
<keyword evidence="8 11" id="KW-0560">Oxidoreductase</keyword>
<dbReference type="KEGG" id="mec:Q7C_374"/>
<dbReference type="GO" id="GO:0004783">
    <property type="term" value="F:sulfite reductase (NADPH) activity"/>
    <property type="evidence" value="ECO:0007669"/>
    <property type="project" value="UniProtKB-EC"/>
</dbReference>
<dbReference type="InterPro" id="IPR003097">
    <property type="entry name" value="CysJ-like_FAD-binding"/>
</dbReference>
<feature type="binding site" evidence="12">
    <location>
        <begin position="523"/>
        <end position="527"/>
    </location>
    <ligand>
        <name>NADP(+)</name>
        <dbReference type="ChEBI" id="CHEBI:58349"/>
    </ligand>
</feature>
<evidence type="ECO:0000259" key="14">
    <source>
        <dbReference type="PROSITE" id="PS51384"/>
    </source>
</evidence>
<organism evidence="15 16">
    <name type="scientific">Methylophaga frappieri (strain ATCC BAA-2434 / DSM 25690 / JAM7)</name>
    <dbReference type="NCBI Taxonomy" id="754477"/>
    <lineage>
        <taxon>Bacteria</taxon>
        <taxon>Pseudomonadati</taxon>
        <taxon>Pseudomonadota</taxon>
        <taxon>Gammaproteobacteria</taxon>
        <taxon>Thiotrichales</taxon>
        <taxon>Piscirickettsiaceae</taxon>
        <taxon>Methylophaga</taxon>
    </lineage>
</organism>
<dbReference type="EMBL" id="CP003380">
    <property type="protein sequence ID" value="AFJ01549.1"/>
    <property type="molecule type" value="Genomic_DNA"/>
</dbReference>
<evidence type="ECO:0000259" key="13">
    <source>
        <dbReference type="PROSITE" id="PS50902"/>
    </source>
</evidence>
<accession>I1YF56</accession>